<evidence type="ECO:0000313" key="10">
    <source>
        <dbReference type="Proteomes" id="UP001235939"/>
    </source>
</evidence>
<evidence type="ECO:0000256" key="3">
    <source>
        <dbReference type="ARBA" id="ARBA00022692"/>
    </source>
</evidence>
<feature type="transmembrane region" description="Helical" evidence="7">
    <location>
        <begin position="389"/>
        <end position="416"/>
    </location>
</feature>
<sequence length="428" mass="47681">MKFVNDLMSAGCGKLGILLSRRPDYFILLPVFLTAVLASYLQHLDYNRDLFLLFTPQNGRAMKDRAYVEHLFGSAANHDMSRSLGLPLLCAAILVCKDSKSILRPEFFNEVRRVDSGVENLTGTYHGRSYSYPELCDKNPTGECIKVNSVLDLNDGRLARVNSGHSDIKYPLRLELEELIIETMGFQMGGVQLDQNGNVLSAESIILVYFLNATKFDPIAFEWSKSFIKYLQDFESDKVDIAMFTWRATEDGFEDTILVALMFFIGTLVIMVLFTFVTSSSSNGLPWLGILGCLSSILSLISSFGFTVILGYDLIAVAVVVPFLMLGIGMDNTFILLASWRKTDIHDPLDRRMERTMSHAGSSITISSLTTFASFVVGTFVIFPGVKIFCIYIASAMAFTYLYHLTFFGGCLAAVGKLRSTFTTSRCH</sequence>
<keyword evidence="6" id="KW-0325">Glycoprotein</keyword>
<feature type="transmembrane region" description="Helical" evidence="7">
    <location>
        <begin position="285"/>
        <end position="309"/>
    </location>
</feature>
<evidence type="ECO:0000256" key="1">
    <source>
        <dbReference type="ARBA" id="ARBA00004141"/>
    </source>
</evidence>
<keyword evidence="3 7" id="KW-0812">Transmembrane</keyword>
<accession>A0ABY6KNQ6</accession>
<dbReference type="Gene3D" id="1.20.1640.10">
    <property type="entry name" value="Multidrug efflux transporter AcrB transmembrane domain"/>
    <property type="match status" value="1"/>
</dbReference>
<dbReference type="SUPFAM" id="SSF82866">
    <property type="entry name" value="Multidrug efflux transporter AcrB transmembrane domain"/>
    <property type="match status" value="1"/>
</dbReference>
<feature type="transmembrane region" description="Helical" evidence="7">
    <location>
        <begin position="25"/>
        <end position="41"/>
    </location>
</feature>
<feature type="transmembrane region" description="Helical" evidence="7">
    <location>
        <begin position="315"/>
        <end position="340"/>
    </location>
</feature>
<evidence type="ECO:0000256" key="4">
    <source>
        <dbReference type="ARBA" id="ARBA00022989"/>
    </source>
</evidence>
<dbReference type="InterPro" id="IPR000731">
    <property type="entry name" value="SSD"/>
</dbReference>
<proteinExistence type="inferred from homology"/>
<dbReference type="EMBL" id="CP092868">
    <property type="protein sequence ID" value="UYV68760.1"/>
    <property type="molecule type" value="Genomic_DNA"/>
</dbReference>
<dbReference type="PANTHER" id="PTHR10796:SF92">
    <property type="entry name" value="PATCHED-RELATED, ISOFORM A"/>
    <property type="match status" value="1"/>
</dbReference>
<protein>
    <submittedName>
        <fullName evidence="9">Daf-6</fullName>
    </submittedName>
</protein>
<organism evidence="9 10">
    <name type="scientific">Cordylochernes scorpioides</name>
    <dbReference type="NCBI Taxonomy" id="51811"/>
    <lineage>
        <taxon>Eukaryota</taxon>
        <taxon>Metazoa</taxon>
        <taxon>Ecdysozoa</taxon>
        <taxon>Arthropoda</taxon>
        <taxon>Chelicerata</taxon>
        <taxon>Arachnida</taxon>
        <taxon>Pseudoscorpiones</taxon>
        <taxon>Cheliferoidea</taxon>
        <taxon>Chernetidae</taxon>
        <taxon>Cordylochernes</taxon>
    </lineage>
</organism>
<dbReference type="Pfam" id="PF02460">
    <property type="entry name" value="Patched"/>
    <property type="match status" value="1"/>
</dbReference>
<feature type="transmembrane region" description="Helical" evidence="7">
    <location>
        <begin position="361"/>
        <end position="383"/>
    </location>
</feature>
<evidence type="ECO:0000313" key="9">
    <source>
        <dbReference type="EMBL" id="UYV68760.1"/>
    </source>
</evidence>
<keyword evidence="5 7" id="KW-0472">Membrane</keyword>
<dbReference type="InterPro" id="IPR003392">
    <property type="entry name" value="PTHD_SSD"/>
</dbReference>
<keyword evidence="4 7" id="KW-1133">Transmembrane helix</keyword>
<evidence type="ECO:0000256" key="5">
    <source>
        <dbReference type="ARBA" id="ARBA00023136"/>
    </source>
</evidence>
<comment type="similarity">
    <text evidence="2">Belongs to the patched family.</text>
</comment>
<gene>
    <name evidence="9" type="ORF">LAZ67_6000724</name>
</gene>
<keyword evidence="10" id="KW-1185">Reference proteome</keyword>
<dbReference type="Proteomes" id="UP001235939">
    <property type="component" value="Chromosome 06"/>
</dbReference>
<feature type="transmembrane region" description="Helical" evidence="7">
    <location>
        <begin position="257"/>
        <end position="278"/>
    </location>
</feature>
<evidence type="ECO:0000256" key="6">
    <source>
        <dbReference type="ARBA" id="ARBA00023180"/>
    </source>
</evidence>
<comment type="subcellular location">
    <subcellularLocation>
        <location evidence="1">Membrane</location>
        <topology evidence="1">Multi-pass membrane protein</topology>
    </subcellularLocation>
</comment>
<name>A0ABY6KNQ6_9ARAC</name>
<dbReference type="PROSITE" id="PS50156">
    <property type="entry name" value="SSD"/>
    <property type="match status" value="1"/>
</dbReference>
<evidence type="ECO:0000256" key="2">
    <source>
        <dbReference type="ARBA" id="ARBA00005585"/>
    </source>
</evidence>
<feature type="domain" description="SSD" evidence="8">
    <location>
        <begin position="255"/>
        <end position="414"/>
    </location>
</feature>
<evidence type="ECO:0000259" key="8">
    <source>
        <dbReference type="PROSITE" id="PS50156"/>
    </source>
</evidence>
<dbReference type="InterPro" id="IPR051697">
    <property type="entry name" value="Patched_domain-protein"/>
</dbReference>
<evidence type="ECO:0000256" key="7">
    <source>
        <dbReference type="SAM" id="Phobius"/>
    </source>
</evidence>
<dbReference type="PANTHER" id="PTHR10796">
    <property type="entry name" value="PATCHED-RELATED"/>
    <property type="match status" value="1"/>
</dbReference>
<reference evidence="9 10" key="1">
    <citation type="submission" date="2022-01" db="EMBL/GenBank/DDBJ databases">
        <title>A chromosomal length assembly of Cordylochernes scorpioides.</title>
        <authorList>
            <person name="Zeh D."/>
            <person name="Zeh J."/>
        </authorList>
    </citation>
    <scope>NUCLEOTIDE SEQUENCE [LARGE SCALE GENOMIC DNA]</scope>
    <source>
        <strain evidence="9">IN4F17</strain>
        <tissue evidence="9">Whole Body</tissue>
    </source>
</reference>